<organism evidence="4 5">
    <name type="scientific">Helicoverpa armigera</name>
    <name type="common">Cotton bollworm</name>
    <name type="synonym">Heliothis armigera</name>
    <dbReference type="NCBI Taxonomy" id="29058"/>
    <lineage>
        <taxon>Eukaryota</taxon>
        <taxon>Metazoa</taxon>
        <taxon>Ecdysozoa</taxon>
        <taxon>Arthropoda</taxon>
        <taxon>Hexapoda</taxon>
        <taxon>Insecta</taxon>
        <taxon>Pterygota</taxon>
        <taxon>Neoptera</taxon>
        <taxon>Endopterygota</taxon>
        <taxon>Lepidoptera</taxon>
        <taxon>Glossata</taxon>
        <taxon>Ditrysia</taxon>
        <taxon>Noctuoidea</taxon>
        <taxon>Noctuidae</taxon>
        <taxon>Heliothinae</taxon>
        <taxon>Helicoverpa</taxon>
    </lineage>
</organism>
<accession>A0A2W1BC43</accession>
<gene>
    <name evidence="4" type="primary">HaOG213509</name>
    <name evidence="4" type="ORF">B5X24_HaOG213509</name>
</gene>
<feature type="compositionally biased region" description="Polar residues" evidence="2">
    <location>
        <begin position="77"/>
        <end position="91"/>
    </location>
</feature>
<feature type="region of interest" description="Disordered" evidence="2">
    <location>
        <begin position="51"/>
        <end position="91"/>
    </location>
</feature>
<proteinExistence type="predicted"/>
<evidence type="ECO:0000256" key="2">
    <source>
        <dbReference type="SAM" id="MobiDB-lite"/>
    </source>
</evidence>
<comment type="subcellular location">
    <subcellularLocation>
        <location evidence="1">Nucleus</location>
    </subcellularLocation>
</comment>
<dbReference type="GO" id="GO:0003677">
    <property type="term" value="F:DNA binding"/>
    <property type="evidence" value="ECO:0007669"/>
    <property type="project" value="InterPro"/>
</dbReference>
<feature type="domain" description="BESS" evidence="3">
    <location>
        <begin position="11"/>
        <end position="50"/>
    </location>
</feature>
<evidence type="ECO:0000313" key="4">
    <source>
        <dbReference type="EMBL" id="PZC71384.1"/>
    </source>
</evidence>
<dbReference type="InterPro" id="IPR004210">
    <property type="entry name" value="BESS_motif"/>
</dbReference>
<dbReference type="GO" id="GO:0005634">
    <property type="term" value="C:nucleus"/>
    <property type="evidence" value="ECO:0007669"/>
    <property type="project" value="UniProtKB-SubCell"/>
</dbReference>
<evidence type="ECO:0000313" key="5">
    <source>
        <dbReference type="Proteomes" id="UP000249218"/>
    </source>
</evidence>
<protein>
    <recommendedName>
        <fullName evidence="3">BESS domain-containing protein</fullName>
    </recommendedName>
</protein>
<feature type="compositionally biased region" description="Low complexity" evidence="2">
    <location>
        <begin position="55"/>
        <end position="65"/>
    </location>
</feature>
<reference evidence="4 5" key="1">
    <citation type="journal article" date="2017" name="BMC Biol.">
        <title>Genomic innovations, transcriptional plasticity and gene loss underlying the evolution and divergence of two highly polyphagous and invasive Helicoverpa pest species.</title>
        <authorList>
            <person name="Pearce S.L."/>
            <person name="Clarke D.F."/>
            <person name="East P.D."/>
            <person name="Elfekih S."/>
            <person name="Gordon K.H."/>
            <person name="Jermiin L.S."/>
            <person name="McGaughran A."/>
            <person name="Oakeshott J.G."/>
            <person name="Papanikolaou A."/>
            <person name="Perera O.P."/>
            <person name="Rane R.V."/>
            <person name="Richards S."/>
            <person name="Tay W.T."/>
            <person name="Walsh T.K."/>
            <person name="Anderson A."/>
            <person name="Anderson C.J."/>
            <person name="Asgari S."/>
            <person name="Board P.G."/>
            <person name="Bretschneider A."/>
            <person name="Campbell P.M."/>
            <person name="Chertemps T."/>
            <person name="Christeller J.T."/>
            <person name="Coppin C.W."/>
            <person name="Downes S.J."/>
            <person name="Duan G."/>
            <person name="Farnsworth C.A."/>
            <person name="Good R.T."/>
            <person name="Han L.B."/>
            <person name="Han Y.C."/>
            <person name="Hatje K."/>
            <person name="Horne I."/>
            <person name="Huang Y.P."/>
            <person name="Hughes D.S."/>
            <person name="Jacquin-Joly E."/>
            <person name="James W."/>
            <person name="Jhangiani S."/>
            <person name="Kollmar M."/>
            <person name="Kuwar S.S."/>
            <person name="Li S."/>
            <person name="Liu N.Y."/>
            <person name="Maibeche M.T."/>
            <person name="Miller J.R."/>
            <person name="Montagne N."/>
            <person name="Perry T."/>
            <person name="Qu J."/>
            <person name="Song S.V."/>
            <person name="Sutton G.G."/>
            <person name="Vogel H."/>
            <person name="Walenz B.P."/>
            <person name="Xu W."/>
            <person name="Zhang H.J."/>
            <person name="Zou Z."/>
            <person name="Batterham P."/>
            <person name="Edwards O.R."/>
            <person name="Feyereisen R."/>
            <person name="Gibbs R.A."/>
            <person name="Heckel D.G."/>
            <person name="McGrath A."/>
            <person name="Robin C."/>
            <person name="Scherer S.E."/>
            <person name="Worley K.C."/>
            <person name="Wu Y.D."/>
        </authorList>
    </citation>
    <scope>NUCLEOTIDE SEQUENCE [LARGE SCALE GENOMIC DNA]</scope>
    <source>
        <strain evidence="4">Harm_GR_Male_#8</strain>
        <tissue evidence="4">Whole organism</tissue>
    </source>
</reference>
<sequence length="221" mass="24638">MKTIHRAEPEIDSDLAFFQSMLPDMKTMTPAQKRRFKMGVLNLSEQILNEPVPSYPRTQPYYPRTPSRETDYDPNEGATQQTLTSRANTSPAPLFTSTQQTAKNTAAANKNPETQLTLISGEYINPAPPAAVAVIEQIAGPSRHRTYDEKAYQLSISEYQQTRTPGAYERAQSLAPPATPTTLYLPIFSPITPATPHPNPETSIQSHEDEISDFNENYPMP</sequence>
<dbReference type="Proteomes" id="UP000249218">
    <property type="component" value="Unassembled WGS sequence"/>
</dbReference>
<dbReference type="Pfam" id="PF02944">
    <property type="entry name" value="BESS"/>
    <property type="match status" value="1"/>
</dbReference>
<keyword evidence="1" id="KW-0539">Nucleus</keyword>
<dbReference type="EMBL" id="KZ150325">
    <property type="protein sequence ID" value="PZC71384.1"/>
    <property type="molecule type" value="Genomic_DNA"/>
</dbReference>
<evidence type="ECO:0000259" key="3">
    <source>
        <dbReference type="PROSITE" id="PS51031"/>
    </source>
</evidence>
<keyword evidence="5" id="KW-1185">Reference proteome</keyword>
<evidence type="ECO:0000256" key="1">
    <source>
        <dbReference type="PROSITE-ProRule" id="PRU00371"/>
    </source>
</evidence>
<feature type="region of interest" description="Disordered" evidence="2">
    <location>
        <begin position="189"/>
        <end position="221"/>
    </location>
</feature>
<dbReference type="AlphaFoldDB" id="A0A2W1BC43"/>
<name>A0A2W1BC43_HELAM</name>
<dbReference type="PROSITE" id="PS51031">
    <property type="entry name" value="BESS"/>
    <property type="match status" value="1"/>
</dbReference>